<evidence type="ECO:0000313" key="1">
    <source>
        <dbReference type="EMBL" id="KAL3274994.1"/>
    </source>
</evidence>
<accession>A0ABD2N8Y5</accession>
<protein>
    <recommendedName>
        <fullName evidence="3">Reverse transcriptase domain-containing protein</fullName>
    </recommendedName>
</protein>
<evidence type="ECO:0008006" key="3">
    <source>
        <dbReference type="Google" id="ProtNLM"/>
    </source>
</evidence>
<dbReference type="Proteomes" id="UP001516400">
    <property type="component" value="Unassembled WGS sequence"/>
</dbReference>
<name>A0ABD2N8Y5_9CUCU</name>
<evidence type="ECO:0000313" key="2">
    <source>
        <dbReference type="Proteomes" id="UP001516400"/>
    </source>
</evidence>
<dbReference type="AlphaFoldDB" id="A0ABD2N8Y5"/>
<organism evidence="1 2">
    <name type="scientific">Cryptolaemus montrouzieri</name>
    <dbReference type="NCBI Taxonomy" id="559131"/>
    <lineage>
        <taxon>Eukaryota</taxon>
        <taxon>Metazoa</taxon>
        <taxon>Ecdysozoa</taxon>
        <taxon>Arthropoda</taxon>
        <taxon>Hexapoda</taxon>
        <taxon>Insecta</taxon>
        <taxon>Pterygota</taxon>
        <taxon>Neoptera</taxon>
        <taxon>Endopterygota</taxon>
        <taxon>Coleoptera</taxon>
        <taxon>Polyphaga</taxon>
        <taxon>Cucujiformia</taxon>
        <taxon>Coccinelloidea</taxon>
        <taxon>Coccinellidae</taxon>
        <taxon>Scymninae</taxon>
        <taxon>Scymnini</taxon>
        <taxon>Cryptolaemus</taxon>
    </lineage>
</organism>
<reference evidence="1 2" key="1">
    <citation type="journal article" date="2021" name="BMC Biol.">
        <title>Horizontally acquired antibacterial genes associated with adaptive radiation of ladybird beetles.</title>
        <authorList>
            <person name="Li H.S."/>
            <person name="Tang X.F."/>
            <person name="Huang Y.H."/>
            <person name="Xu Z.Y."/>
            <person name="Chen M.L."/>
            <person name="Du X.Y."/>
            <person name="Qiu B.Y."/>
            <person name="Chen P.T."/>
            <person name="Zhang W."/>
            <person name="Slipinski A."/>
            <person name="Escalona H.E."/>
            <person name="Waterhouse R.M."/>
            <person name="Zwick A."/>
            <person name="Pang H."/>
        </authorList>
    </citation>
    <scope>NUCLEOTIDE SEQUENCE [LARGE SCALE GENOMIC DNA]</scope>
    <source>
        <strain evidence="1">SYSU2018</strain>
    </source>
</reference>
<feature type="non-terminal residue" evidence="1">
    <location>
        <position position="101"/>
    </location>
</feature>
<sequence length="101" mass="11743">MYADDTKINDDPLQHHYTSQQDLTIIQGWCEAWLIIHNHEKSIILHIGRKKPRLRYIINGTSISSLKNNIDLVTISEDLGWSDHIHSVCTRASRTSYLMEK</sequence>
<proteinExistence type="predicted"/>
<keyword evidence="2" id="KW-1185">Reference proteome</keyword>
<gene>
    <name evidence="1" type="ORF">HHI36_019767</name>
</gene>
<dbReference type="EMBL" id="JABFTP020000083">
    <property type="protein sequence ID" value="KAL3274994.1"/>
    <property type="molecule type" value="Genomic_DNA"/>
</dbReference>
<comment type="caution">
    <text evidence="1">The sequence shown here is derived from an EMBL/GenBank/DDBJ whole genome shotgun (WGS) entry which is preliminary data.</text>
</comment>